<organism evidence="1 3">
    <name type="scientific">Sulfuracidifex tepidarius</name>
    <dbReference type="NCBI Taxonomy" id="1294262"/>
    <lineage>
        <taxon>Archaea</taxon>
        <taxon>Thermoproteota</taxon>
        <taxon>Thermoprotei</taxon>
        <taxon>Sulfolobales</taxon>
        <taxon>Sulfolobaceae</taxon>
        <taxon>Sulfuracidifex</taxon>
    </lineage>
</organism>
<dbReference type="Proteomes" id="UP000325030">
    <property type="component" value="Chromosome"/>
</dbReference>
<reference evidence="1 3" key="2">
    <citation type="journal article" date="2020" name="Int. J. Syst. Evol. Microbiol.">
        <title>Sulfuracidifex tepidarius gen. nov., sp. nov. and transfer of Sulfolobus metallicus Huber and Stetter 1992 to the genus Sulfuracidifex as Sulfuracidifex metallicus comb. nov.</title>
        <authorList>
            <person name="Itoh T."/>
            <person name="Miura T."/>
            <person name="Sakai H.D."/>
            <person name="Kato S."/>
            <person name="Ohkuma M."/>
            <person name="Takashina T."/>
        </authorList>
    </citation>
    <scope>NUCLEOTIDE SEQUENCE [LARGE SCALE GENOMIC DNA]</scope>
    <source>
        <strain evidence="1 3">IC-006</strain>
        <strain evidence="2">IC-007</strain>
    </source>
</reference>
<keyword evidence="3" id="KW-1185">Reference proteome</keyword>
<gene>
    <name evidence="1" type="ORF">IC006_2017</name>
    <name evidence="2" type="ORF">IC007_2025</name>
</gene>
<proteinExistence type="predicted"/>
<dbReference type="STRING" id="1294262.GCA_001316085_01690"/>
<dbReference type="EMBL" id="AP018929">
    <property type="protein sequence ID" value="BBG24683.1"/>
    <property type="molecule type" value="Genomic_DNA"/>
</dbReference>
<accession>A0A510DWS8</accession>
<protein>
    <submittedName>
        <fullName evidence="1">Uncharacterized protein</fullName>
    </submittedName>
</protein>
<evidence type="ECO:0000313" key="1">
    <source>
        <dbReference type="EMBL" id="BBG24683.1"/>
    </source>
</evidence>
<reference evidence="4" key="1">
    <citation type="submission" date="2018-09" db="EMBL/GenBank/DDBJ databases">
        <title>Complete Genome Sequencing of Sulfolobus sp. JCM 16834.</title>
        <authorList>
            <person name="Kato S."/>
            <person name="Itoh T."/>
            <person name="Ohkuma M."/>
        </authorList>
    </citation>
    <scope>NUCLEOTIDE SEQUENCE [LARGE SCALE GENOMIC DNA]</scope>
    <source>
        <strain evidence="4">IC-007</strain>
    </source>
</reference>
<name>A0A510DWS8_9CREN</name>
<dbReference type="EMBL" id="AP018930">
    <property type="protein sequence ID" value="BBG27471.1"/>
    <property type="molecule type" value="Genomic_DNA"/>
</dbReference>
<dbReference type="Proteomes" id="UP000322983">
    <property type="component" value="Chromosome"/>
</dbReference>
<dbReference type="AlphaFoldDB" id="A0A510DWS8"/>
<sequence>MIIYNADLVDGLITPSENGSLRVLCGRGIVTVLDSKGEKILNFKFKEDPRVERVKVIASKVNVEIDPNSLLCFPDEKERTIEINRVEGKLFEDYVYNLLSKKFHVERQKEQFVSLSKLTGVKYHNRPDFVVNGNVAVEAKVSSVDQGQIRAYSRFFRKGVVAIAFRSSCRVPNGWLYVQNVIKDGNRLFSLIESLLSR</sequence>
<evidence type="ECO:0000313" key="2">
    <source>
        <dbReference type="EMBL" id="BBG27471.1"/>
    </source>
</evidence>
<accession>A0A510E4N4</accession>
<dbReference type="RefSeq" id="WP_149528652.1">
    <property type="nucleotide sequence ID" value="NZ_AP018929.1"/>
</dbReference>
<dbReference type="OrthoDB" id="35579at2157"/>
<evidence type="ECO:0000313" key="3">
    <source>
        <dbReference type="Proteomes" id="UP000322983"/>
    </source>
</evidence>
<evidence type="ECO:0000313" key="4">
    <source>
        <dbReference type="Proteomes" id="UP000325030"/>
    </source>
</evidence>
<dbReference type="GeneID" id="41718359"/>
<dbReference type="KEGG" id="step:IC006_2017"/>